<gene>
    <name evidence="1" type="ORF">SAMN04244573_02556</name>
</gene>
<accession>A0A1H9K3T1</accession>
<sequence>MLCSAPLDIREKYVIENDRYAARKIVLDGLGSLPAIEKVEEMINIELLGTDLKLQAMPQPNSGIKLPIAPLIKNAPVDSTSKSKEKRGEIVNKLIEHYRQNENKEG</sequence>
<name>A0A1H9K3T1_9GAMM</name>
<evidence type="ECO:0000313" key="2">
    <source>
        <dbReference type="Proteomes" id="UP000199267"/>
    </source>
</evidence>
<reference evidence="1 2" key="1">
    <citation type="submission" date="2016-10" db="EMBL/GenBank/DDBJ databases">
        <authorList>
            <person name="de Groot N.N."/>
        </authorList>
    </citation>
    <scope>NUCLEOTIDE SEQUENCE [LARGE SCALE GENOMIC DNA]</scope>
    <source>
        <strain evidence="1 2">DSM 378</strain>
    </source>
</reference>
<dbReference type="Proteomes" id="UP000199267">
    <property type="component" value="Unassembled WGS sequence"/>
</dbReference>
<dbReference type="EMBL" id="FOFJ01000022">
    <property type="protein sequence ID" value="SEQ93515.1"/>
    <property type="molecule type" value="Genomic_DNA"/>
</dbReference>
<proteinExistence type="predicted"/>
<dbReference type="AlphaFoldDB" id="A0A1H9K3T1"/>
<organism evidence="1 2">
    <name type="scientific">Azotobacter beijerinckii</name>
    <dbReference type="NCBI Taxonomy" id="170623"/>
    <lineage>
        <taxon>Bacteria</taxon>
        <taxon>Pseudomonadati</taxon>
        <taxon>Pseudomonadota</taxon>
        <taxon>Gammaproteobacteria</taxon>
        <taxon>Pseudomonadales</taxon>
        <taxon>Pseudomonadaceae</taxon>
        <taxon>Azotobacter</taxon>
    </lineage>
</organism>
<evidence type="ECO:0000313" key="1">
    <source>
        <dbReference type="EMBL" id="SEQ93515.1"/>
    </source>
</evidence>
<protein>
    <submittedName>
        <fullName evidence="1">Uncharacterized protein</fullName>
    </submittedName>
</protein>